<feature type="compositionally biased region" description="Acidic residues" evidence="1">
    <location>
        <begin position="50"/>
        <end position="86"/>
    </location>
</feature>
<keyword evidence="3" id="KW-1185">Reference proteome</keyword>
<sequence length="117" mass="13501">MCAVDAEQIPAKDIAMKDAKTRAPPMKQKQKNYDVKCAGVLVMSRRNDNDVEEEEEREPEEKEDENEKEEKDEEEEEEEDNEEEEVVEKRIGRKSSRKEHGVGGREDPGHRSASRVS</sequence>
<feature type="region of interest" description="Disordered" evidence="1">
    <location>
        <begin position="1"/>
        <end position="117"/>
    </location>
</feature>
<evidence type="ECO:0000313" key="3">
    <source>
        <dbReference type="Proteomes" id="UP001168990"/>
    </source>
</evidence>
<dbReference type="Proteomes" id="UP001168990">
    <property type="component" value="Unassembled WGS sequence"/>
</dbReference>
<organism evidence="2 3">
    <name type="scientific">Microctonus aethiopoides</name>
    <dbReference type="NCBI Taxonomy" id="144406"/>
    <lineage>
        <taxon>Eukaryota</taxon>
        <taxon>Metazoa</taxon>
        <taxon>Ecdysozoa</taxon>
        <taxon>Arthropoda</taxon>
        <taxon>Hexapoda</taxon>
        <taxon>Insecta</taxon>
        <taxon>Pterygota</taxon>
        <taxon>Neoptera</taxon>
        <taxon>Endopterygota</taxon>
        <taxon>Hymenoptera</taxon>
        <taxon>Apocrita</taxon>
        <taxon>Ichneumonoidea</taxon>
        <taxon>Braconidae</taxon>
        <taxon>Euphorinae</taxon>
        <taxon>Microctonus</taxon>
    </lineage>
</organism>
<protein>
    <submittedName>
        <fullName evidence="2">Uncharacterized protein</fullName>
    </submittedName>
</protein>
<accession>A0AA39FKJ7</accession>
<reference evidence="2" key="1">
    <citation type="journal article" date="2023" name="bioRxiv">
        <title>Scaffold-level genome assemblies of two parasitoid biocontrol wasps reveal the parthenogenesis mechanism and an associated novel virus.</title>
        <authorList>
            <person name="Inwood S."/>
            <person name="Skelly J."/>
            <person name="Guhlin J."/>
            <person name="Harrop T."/>
            <person name="Goldson S."/>
            <person name="Dearden P."/>
        </authorList>
    </citation>
    <scope>NUCLEOTIDE SEQUENCE</scope>
    <source>
        <strain evidence="2">Irish</strain>
        <tissue evidence="2">Whole body</tissue>
    </source>
</reference>
<name>A0AA39FKJ7_9HYME</name>
<dbReference type="EMBL" id="JAQQBS010000003">
    <property type="protein sequence ID" value="KAK0171004.1"/>
    <property type="molecule type" value="Genomic_DNA"/>
</dbReference>
<comment type="caution">
    <text evidence="2">The sequence shown here is derived from an EMBL/GenBank/DDBJ whole genome shotgun (WGS) entry which is preliminary data.</text>
</comment>
<feature type="compositionally biased region" description="Basic and acidic residues" evidence="1">
    <location>
        <begin position="98"/>
        <end position="110"/>
    </location>
</feature>
<dbReference type="AlphaFoldDB" id="A0AA39FKJ7"/>
<evidence type="ECO:0000256" key="1">
    <source>
        <dbReference type="SAM" id="MobiDB-lite"/>
    </source>
</evidence>
<proteinExistence type="predicted"/>
<reference evidence="2" key="2">
    <citation type="submission" date="2023-03" db="EMBL/GenBank/DDBJ databases">
        <authorList>
            <person name="Inwood S.N."/>
            <person name="Skelly J.G."/>
            <person name="Guhlin J."/>
            <person name="Harrop T.W.R."/>
            <person name="Goldson S.G."/>
            <person name="Dearden P.K."/>
        </authorList>
    </citation>
    <scope>NUCLEOTIDE SEQUENCE</scope>
    <source>
        <strain evidence="2">Irish</strain>
        <tissue evidence="2">Whole body</tissue>
    </source>
</reference>
<gene>
    <name evidence="2" type="ORF">PV328_008774</name>
</gene>
<evidence type="ECO:0000313" key="2">
    <source>
        <dbReference type="EMBL" id="KAK0171004.1"/>
    </source>
</evidence>